<evidence type="ECO:0000313" key="3">
    <source>
        <dbReference type="Proteomes" id="UP000241808"/>
    </source>
</evidence>
<keyword evidence="1" id="KW-0732">Signal</keyword>
<protein>
    <recommendedName>
        <fullName evidence="4">Soluble lytic murein transglycosylase-like protein</fullName>
    </recommendedName>
</protein>
<proteinExistence type="predicted"/>
<name>A0A2T4Z050_9HYPH</name>
<organism evidence="2 3">
    <name type="scientific">Phreatobacter oligotrophus</name>
    <dbReference type="NCBI Taxonomy" id="1122261"/>
    <lineage>
        <taxon>Bacteria</taxon>
        <taxon>Pseudomonadati</taxon>
        <taxon>Pseudomonadota</taxon>
        <taxon>Alphaproteobacteria</taxon>
        <taxon>Hyphomicrobiales</taxon>
        <taxon>Phreatobacteraceae</taxon>
        <taxon>Phreatobacter</taxon>
    </lineage>
</organism>
<dbReference type="OrthoDB" id="8477243at2"/>
<gene>
    <name evidence="2" type="ORF">C8P69_107142</name>
</gene>
<dbReference type="EMBL" id="PZZL01000007">
    <property type="protein sequence ID" value="PTM52864.1"/>
    <property type="molecule type" value="Genomic_DNA"/>
</dbReference>
<dbReference type="RefSeq" id="WP_108178507.1">
    <property type="nucleotide sequence ID" value="NZ_PZZL01000007.1"/>
</dbReference>
<feature type="signal peptide" evidence="1">
    <location>
        <begin position="1"/>
        <end position="25"/>
    </location>
</feature>
<dbReference type="AlphaFoldDB" id="A0A2T4Z050"/>
<evidence type="ECO:0000256" key="1">
    <source>
        <dbReference type="SAM" id="SignalP"/>
    </source>
</evidence>
<dbReference type="Proteomes" id="UP000241808">
    <property type="component" value="Unassembled WGS sequence"/>
</dbReference>
<accession>A0A2T4Z050</accession>
<evidence type="ECO:0008006" key="4">
    <source>
        <dbReference type="Google" id="ProtNLM"/>
    </source>
</evidence>
<feature type="chain" id="PRO_5015717665" description="Soluble lytic murein transglycosylase-like protein" evidence="1">
    <location>
        <begin position="26"/>
        <end position="497"/>
    </location>
</feature>
<reference evidence="2 3" key="1">
    <citation type="submission" date="2018-04" db="EMBL/GenBank/DDBJ databases">
        <title>Genomic Encyclopedia of Archaeal and Bacterial Type Strains, Phase II (KMG-II): from individual species to whole genera.</title>
        <authorList>
            <person name="Goeker M."/>
        </authorList>
    </citation>
    <scope>NUCLEOTIDE SEQUENCE [LARGE SCALE GENOMIC DNA]</scope>
    <source>
        <strain evidence="2 3">DSM 25521</strain>
    </source>
</reference>
<sequence length="497" mass="53355">MTRTVRNLLLSAVAASALVMAQPLAAQAPHAIEVTVDEAGCIAAPTPACTAELALKAAAEEPEGWAATAAFEAFLQSDPDLAARDRWMARYEAWAKIATVDGIKERIVPVRAEHLARKGDFAAAYRELGLDQPQPAPLSEPSVLILDEARSGRVADALGRVDRLVESDSRDEIRLELLEIAIARAPAEADAVANQIKDRFTRRMAQALQAGARGDMVIARSIDEWARGARANQTAPFDDADTARRDSWDMVLRGAVAANNLEAFRKALAARPPFNSSADAESASRILRVLMREGRAEWIRAFGPALRLPPEDAVSVDEDIGGMRNLPAASLVAVAEAAEATGRSRGAVIDTAVEMLVGRGAVAEARDLFVRLGRIDELNRVTFDQERVGVVFETLWRAVVGRGPKEAVDAVAARITSEGAKAYIARVDGLATRMRAIASGTKAEEPADDEWAVMLDIAIASGDPILMTKIAASMKDAGLRSTAFVQVTKNLWERAAR</sequence>
<keyword evidence="3" id="KW-1185">Reference proteome</keyword>
<comment type="caution">
    <text evidence="2">The sequence shown here is derived from an EMBL/GenBank/DDBJ whole genome shotgun (WGS) entry which is preliminary data.</text>
</comment>
<evidence type="ECO:0000313" key="2">
    <source>
        <dbReference type="EMBL" id="PTM52864.1"/>
    </source>
</evidence>